<feature type="region of interest" description="Disordered" evidence="1">
    <location>
        <begin position="489"/>
        <end position="550"/>
    </location>
</feature>
<dbReference type="GeneID" id="108735325"/>
<feature type="compositionally biased region" description="Polar residues" evidence="1">
    <location>
        <begin position="319"/>
        <end position="332"/>
    </location>
</feature>
<feature type="region of interest" description="Disordered" evidence="1">
    <location>
        <begin position="683"/>
        <end position="731"/>
    </location>
</feature>
<dbReference type="Proteomes" id="UP000192223">
    <property type="component" value="Unplaced"/>
</dbReference>
<feature type="compositionally biased region" description="Basic residues" evidence="1">
    <location>
        <begin position="192"/>
        <end position="203"/>
    </location>
</feature>
<sequence length="754" mass="84877">MESQNCSKTKTPRCLWDSSKSDKKSVETNTDYKTCSCRNCFQLKLLDANVLNHSEPVNQQTIVNYKKAINYINSCHAIINEYITKTNNQKCVKCHAKSEDTINVNMPDLPDFIMLLSSLTALNKEGLCSKCSHGDCTSKSRSEEDSLKQNKKSSSRPHTASSICRKSESPEKIYGSSPSSESPGTTTTYDKKKAHTSHCTSRKNNRDAGVVFNKEDKYRQIVEDSGCCIPNNKKSSIILTSSTDEAKIHTKSAPISRKLAARTIHSVSVTDESENEHKTVSTTVMGNFITEKNIAKKKYKCKGNKFEMGDASTDLEPTIQRNSSGTETSTVCNDPKHQGNGREHDDNFQALYAIIGQQLLQGNQMMPVQKVIDILKNQAFSPLTISESLKDNSTRETTSNSETRQDTSTDTNIEKVAQCHEKIGHCSKRHRTVSKDKEQALHPPLVSQRDIENYTTELMETLQRDSSQETTPRCKSSFLTCPNSSPIRFLLDTNTGSTTQSFDLEEDYSTSDKRDESRKMSQTRIPTAVRGQIKRSSSHHSPPPPLTKNENCISCVKEAQNLVSSSSNEYQVATSDDQRECSDCGNVILSSQETTQQQQQQPFLYSAQRTTETNCSLLQQDLPPYVVQQKRSDHFVCNRQRRREKGRNAHCGSPRGLDQRQSYYEQNMSSIQNIPEEGEYAFEEEENAEQNENSPFKKSKQQPEKEKCSTGSIRSRTDSSEIETDKDEIIKQFTPRKIIIDSNGATTKMKCVHK</sequence>
<accession>A0A7F5RM17</accession>
<protein>
    <submittedName>
        <fullName evidence="3">Uncharacterized protein LOC108735325 isoform X1</fullName>
    </submittedName>
</protein>
<feature type="compositionally biased region" description="Basic and acidic residues" evidence="1">
    <location>
        <begin position="510"/>
        <end position="519"/>
    </location>
</feature>
<dbReference type="KEGG" id="apln:108735325"/>
<feature type="compositionally biased region" description="Polar residues" evidence="1">
    <location>
        <begin position="489"/>
        <end position="502"/>
    </location>
</feature>
<feature type="region of interest" description="Disordered" evidence="1">
    <location>
        <begin position="386"/>
        <end position="410"/>
    </location>
</feature>
<dbReference type="AlphaFoldDB" id="A0A7F5RM17"/>
<proteinExistence type="predicted"/>
<gene>
    <name evidence="3" type="primary">LOC108735325</name>
</gene>
<feature type="region of interest" description="Disordered" evidence="1">
    <location>
        <begin position="1"/>
        <end position="20"/>
    </location>
</feature>
<keyword evidence="2" id="KW-1185">Reference proteome</keyword>
<evidence type="ECO:0000313" key="3">
    <source>
        <dbReference type="RefSeq" id="XP_025837072.1"/>
    </source>
</evidence>
<dbReference type="InParanoid" id="A0A7F5RM17"/>
<dbReference type="RefSeq" id="XP_025837072.1">
    <property type="nucleotide sequence ID" value="XM_025981287.1"/>
</dbReference>
<dbReference type="OrthoDB" id="6735675at2759"/>
<feature type="region of interest" description="Disordered" evidence="1">
    <location>
        <begin position="640"/>
        <end position="661"/>
    </location>
</feature>
<organism evidence="2 3">
    <name type="scientific">Agrilus planipennis</name>
    <name type="common">Emerald ash borer</name>
    <name type="synonym">Agrilus marcopoli</name>
    <dbReference type="NCBI Taxonomy" id="224129"/>
    <lineage>
        <taxon>Eukaryota</taxon>
        <taxon>Metazoa</taxon>
        <taxon>Ecdysozoa</taxon>
        <taxon>Arthropoda</taxon>
        <taxon>Hexapoda</taxon>
        <taxon>Insecta</taxon>
        <taxon>Pterygota</taxon>
        <taxon>Neoptera</taxon>
        <taxon>Endopterygota</taxon>
        <taxon>Coleoptera</taxon>
        <taxon>Polyphaga</taxon>
        <taxon>Elateriformia</taxon>
        <taxon>Buprestoidea</taxon>
        <taxon>Buprestidae</taxon>
        <taxon>Agrilinae</taxon>
        <taxon>Agrilus</taxon>
    </lineage>
</organism>
<feature type="region of interest" description="Disordered" evidence="1">
    <location>
        <begin position="315"/>
        <end position="341"/>
    </location>
</feature>
<name>A0A7F5RM17_AGRPL</name>
<feature type="compositionally biased region" description="Basic and acidic residues" evidence="1">
    <location>
        <begin position="133"/>
        <end position="148"/>
    </location>
</feature>
<feature type="compositionally biased region" description="Low complexity" evidence="1">
    <location>
        <begin position="175"/>
        <end position="188"/>
    </location>
</feature>
<evidence type="ECO:0000313" key="2">
    <source>
        <dbReference type="Proteomes" id="UP000192223"/>
    </source>
</evidence>
<evidence type="ECO:0000256" key="1">
    <source>
        <dbReference type="SAM" id="MobiDB-lite"/>
    </source>
</evidence>
<feature type="region of interest" description="Disordered" evidence="1">
    <location>
        <begin position="133"/>
        <end position="205"/>
    </location>
</feature>
<reference evidence="3" key="1">
    <citation type="submission" date="2025-08" db="UniProtKB">
        <authorList>
            <consortium name="RefSeq"/>
        </authorList>
    </citation>
    <scope>IDENTIFICATION</scope>
    <source>
        <tissue evidence="3">Entire body</tissue>
    </source>
</reference>